<feature type="chain" id="PRO_5027743685" evidence="1">
    <location>
        <begin position="42"/>
        <end position="284"/>
    </location>
</feature>
<sequence length="284" mass="30748">MSVDSTILIFMLSLTTTQHVAMKKTIILASALMLCSTQAFTAMPLQTDDTSTQGKGHSQIEIGVEAAQDKETEGEVSYKLTGGAITTTFTYGLTNDIDLVAGLPWEWYTEKENGLKVADESGYGDLALQIKWRFYEMPDTGFSLALKPGLTLPTGDDDKGLGTGKVSGDVTLIATREAELASYHFNLGYSRNEYKLDELSETSRKNIWHASLAAELNVTDKLRAVGDIGIETNSDKDADTNPAYILGGLIYAVSDYTDLDIGIRSGLNDAETDTTLLAGATIRF</sequence>
<proteinExistence type="predicted"/>
<reference evidence="2" key="1">
    <citation type="journal article" date="2020" name="mSystems">
        <title>Genome- and Community-Level Interaction Insights into Carbon Utilization and Element Cycling Functions of Hydrothermarchaeota in Hydrothermal Sediment.</title>
        <authorList>
            <person name="Zhou Z."/>
            <person name="Liu Y."/>
            <person name="Xu W."/>
            <person name="Pan J."/>
            <person name="Luo Z.H."/>
            <person name="Li M."/>
        </authorList>
    </citation>
    <scope>NUCLEOTIDE SEQUENCE [LARGE SCALE GENOMIC DNA]</scope>
    <source>
        <strain evidence="2">HyVt-633</strain>
    </source>
</reference>
<evidence type="ECO:0000256" key="1">
    <source>
        <dbReference type="SAM" id="SignalP"/>
    </source>
</evidence>
<gene>
    <name evidence="2" type="ORF">ENL07_00065</name>
</gene>
<protein>
    <submittedName>
        <fullName evidence="2">Transporter</fullName>
    </submittedName>
</protein>
<dbReference type="AlphaFoldDB" id="A0A7C5DCS5"/>
<dbReference type="Pfam" id="PF13557">
    <property type="entry name" value="Phenol_MetA_deg"/>
    <property type="match status" value="1"/>
</dbReference>
<keyword evidence="1" id="KW-0732">Signal</keyword>
<accession>A0A7C5DCS5</accession>
<evidence type="ECO:0000313" key="2">
    <source>
        <dbReference type="EMBL" id="HHE31057.1"/>
    </source>
</evidence>
<feature type="signal peptide" evidence="1">
    <location>
        <begin position="1"/>
        <end position="41"/>
    </location>
</feature>
<dbReference type="InterPro" id="IPR025737">
    <property type="entry name" value="FApF"/>
</dbReference>
<name>A0A7C5DCS5_9CHLB</name>
<comment type="caution">
    <text evidence="2">The sequence shown here is derived from an EMBL/GenBank/DDBJ whole genome shotgun (WGS) entry which is preliminary data.</text>
</comment>
<organism evidence="2">
    <name type="scientific">Chlorobaculum parvum</name>
    <dbReference type="NCBI Taxonomy" id="274539"/>
    <lineage>
        <taxon>Bacteria</taxon>
        <taxon>Pseudomonadati</taxon>
        <taxon>Chlorobiota</taxon>
        <taxon>Chlorobiia</taxon>
        <taxon>Chlorobiales</taxon>
        <taxon>Chlorobiaceae</taxon>
        <taxon>Chlorobaculum</taxon>
    </lineage>
</organism>
<dbReference type="EMBL" id="DRSQ01000001">
    <property type="protein sequence ID" value="HHE31057.1"/>
    <property type="molecule type" value="Genomic_DNA"/>
</dbReference>
<dbReference type="Proteomes" id="UP000886058">
    <property type="component" value="Unassembled WGS sequence"/>
</dbReference>